<organism evidence="2 3">
    <name type="scientific">Pterulicium gracile</name>
    <dbReference type="NCBI Taxonomy" id="1884261"/>
    <lineage>
        <taxon>Eukaryota</taxon>
        <taxon>Fungi</taxon>
        <taxon>Dikarya</taxon>
        <taxon>Basidiomycota</taxon>
        <taxon>Agaricomycotina</taxon>
        <taxon>Agaricomycetes</taxon>
        <taxon>Agaricomycetidae</taxon>
        <taxon>Agaricales</taxon>
        <taxon>Pleurotineae</taxon>
        <taxon>Pterulaceae</taxon>
        <taxon>Pterulicium</taxon>
    </lineage>
</organism>
<dbReference type="OrthoDB" id="2745718at2759"/>
<dbReference type="Gene3D" id="1.20.1280.50">
    <property type="match status" value="1"/>
</dbReference>
<keyword evidence="3" id="KW-1185">Reference proteome</keyword>
<name>A0A5C3Q8M3_9AGAR</name>
<evidence type="ECO:0000313" key="3">
    <source>
        <dbReference type="Proteomes" id="UP000305067"/>
    </source>
</evidence>
<protein>
    <recommendedName>
        <fullName evidence="1">F-box domain-containing protein</fullName>
    </recommendedName>
</protein>
<dbReference type="InterPro" id="IPR036047">
    <property type="entry name" value="F-box-like_dom_sf"/>
</dbReference>
<evidence type="ECO:0000313" key="2">
    <source>
        <dbReference type="EMBL" id="TFK97419.1"/>
    </source>
</evidence>
<dbReference type="STRING" id="1884261.A0A5C3Q8M3"/>
<dbReference type="EMBL" id="ML178847">
    <property type="protein sequence ID" value="TFK97419.1"/>
    <property type="molecule type" value="Genomic_DNA"/>
</dbReference>
<reference evidence="2 3" key="1">
    <citation type="journal article" date="2019" name="Nat. Ecol. Evol.">
        <title>Megaphylogeny resolves global patterns of mushroom evolution.</title>
        <authorList>
            <person name="Varga T."/>
            <person name="Krizsan K."/>
            <person name="Foldi C."/>
            <person name="Dima B."/>
            <person name="Sanchez-Garcia M."/>
            <person name="Sanchez-Ramirez S."/>
            <person name="Szollosi G.J."/>
            <person name="Szarkandi J.G."/>
            <person name="Papp V."/>
            <person name="Albert L."/>
            <person name="Andreopoulos W."/>
            <person name="Angelini C."/>
            <person name="Antonin V."/>
            <person name="Barry K.W."/>
            <person name="Bougher N.L."/>
            <person name="Buchanan P."/>
            <person name="Buyck B."/>
            <person name="Bense V."/>
            <person name="Catcheside P."/>
            <person name="Chovatia M."/>
            <person name="Cooper J."/>
            <person name="Damon W."/>
            <person name="Desjardin D."/>
            <person name="Finy P."/>
            <person name="Geml J."/>
            <person name="Haridas S."/>
            <person name="Hughes K."/>
            <person name="Justo A."/>
            <person name="Karasinski D."/>
            <person name="Kautmanova I."/>
            <person name="Kiss B."/>
            <person name="Kocsube S."/>
            <person name="Kotiranta H."/>
            <person name="LaButti K.M."/>
            <person name="Lechner B.E."/>
            <person name="Liimatainen K."/>
            <person name="Lipzen A."/>
            <person name="Lukacs Z."/>
            <person name="Mihaltcheva S."/>
            <person name="Morgado L.N."/>
            <person name="Niskanen T."/>
            <person name="Noordeloos M.E."/>
            <person name="Ohm R.A."/>
            <person name="Ortiz-Santana B."/>
            <person name="Ovrebo C."/>
            <person name="Racz N."/>
            <person name="Riley R."/>
            <person name="Savchenko A."/>
            <person name="Shiryaev A."/>
            <person name="Soop K."/>
            <person name="Spirin V."/>
            <person name="Szebenyi C."/>
            <person name="Tomsovsky M."/>
            <person name="Tulloss R.E."/>
            <person name="Uehling J."/>
            <person name="Grigoriev I.V."/>
            <person name="Vagvolgyi C."/>
            <person name="Papp T."/>
            <person name="Martin F.M."/>
            <person name="Miettinen O."/>
            <person name="Hibbett D.S."/>
            <person name="Nagy L.G."/>
        </authorList>
    </citation>
    <scope>NUCLEOTIDE SEQUENCE [LARGE SCALE GENOMIC DNA]</scope>
    <source>
        <strain evidence="2 3">CBS 309.79</strain>
    </source>
</reference>
<dbReference type="AlphaFoldDB" id="A0A5C3Q8M3"/>
<dbReference type="PROSITE" id="PS50181">
    <property type="entry name" value="FBOX"/>
    <property type="match status" value="1"/>
</dbReference>
<dbReference type="CDD" id="cd09917">
    <property type="entry name" value="F-box_SF"/>
    <property type="match status" value="1"/>
</dbReference>
<dbReference type="Proteomes" id="UP000305067">
    <property type="component" value="Unassembled WGS sequence"/>
</dbReference>
<dbReference type="InterPro" id="IPR001810">
    <property type="entry name" value="F-box_dom"/>
</dbReference>
<proteinExistence type="predicted"/>
<gene>
    <name evidence="2" type="ORF">BDV98DRAFT_262546</name>
</gene>
<feature type="domain" description="F-box" evidence="1">
    <location>
        <begin position="3"/>
        <end position="51"/>
    </location>
</feature>
<dbReference type="Pfam" id="PF12937">
    <property type="entry name" value="F-box-like"/>
    <property type="match status" value="1"/>
</dbReference>
<evidence type="ECO:0000259" key="1">
    <source>
        <dbReference type="PROSITE" id="PS50181"/>
    </source>
</evidence>
<dbReference type="SMART" id="SM00256">
    <property type="entry name" value="FBOX"/>
    <property type="match status" value="1"/>
</dbReference>
<sequence>MPRTMLPGLPPELIADIFAHLDLQSILRCTQVCHLLLNIVSETPSLRYRIMLELHAQEDSGCLPEVSTECLIGGLSLYASRWDNLDFGVEYNIPMRKGNYWELCGNVLAQTIPKSSSIEFNQIAAYARGIKAGGTWCVRLNFNFRAARESDFGIDPAQDLLIVVENTYWRKGFVPAEEAGYLFHIRHIRTTSIHPKTTLKPAVVRISARNPDAHVSFSIKIAGDFFGVRVELTTGALDELRIWNWKTGALHLHLTGERNEMHSFAFLSETHVLIAVQPTSFDDHPYLKIIAFDEPTPTPTRVAHWRTQYTLALDLPPLKYNLVLGDIRLDSEASPSWRPGSKHYVPFSSDPQAHVCVVTILLANMRDGCSIAISLETFQKHMRQVKPRESVRLAWGLWGPLGSRLLEPDCRLFADWEFDIRVYGTRYVTPIRNRDGEVFLAVHDFNQRAARKAASTVEETSPEGGMEVLHKPSTSSLKMFKRPVTTQLPYRRVLLPLPVDARLDGLLVTEDALLPFVDGRFVVIAV</sequence>
<accession>A0A5C3Q8M3</accession>
<dbReference type="SUPFAM" id="SSF81383">
    <property type="entry name" value="F-box domain"/>
    <property type="match status" value="1"/>
</dbReference>